<name>A0AAQ3R5P9_9PEZI</name>
<evidence type="ECO:0000256" key="1">
    <source>
        <dbReference type="SAM" id="SignalP"/>
    </source>
</evidence>
<keyword evidence="4" id="KW-1185">Reference proteome</keyword>
<organism evidence="3 4">
    <name type="scientific">Acrodontium crateriforme</name>
    <dbReference type="NCBI Taxonomy" id="150365"/>
    <lineage>
        <taxon>Eukaryota</taxon>
        <taxon>Fungi</taxon>
        <taxon>Dikarya</taxon>
        <taxon>Ascomycota</taxon>
        <taxon>Pezizomycotina</taxon>
        <taxon>Dothideomycetes</taxon>
        <taxon>Dothideomycetidae</taxon>
        <taxon>Mycosphaerellales</taxon>
        <taxon>Teratosphaeriaceae</taxon>
        <taxon>Acrodontium</taxon>
    </lineage>
</organism>
<evidence type="ECO:0000313" key="4">
    <source>
        <dbReference type="Proteomes" id="UP001303373"/>
    </source>
</evidence>
<protein>
    <recommendedName>
        <fullName evidence="2">DUF7907 domain-containing protein</fullName>
    </recommendedName>
</protein>
<accession>A0AAQ3R5P9</accession>
<keyword evidence="1" id="KW-0732">Signal</keyword>
<feature type="chain" id="PRO_5042943492" description="DUF7907 domain-containing protein" evidence="1">
    <location>
        <begin position="17"/>
        <end position="185"/>
    </location>
</feature>
<reference evidence="3 4" key="1">
    <citation type="submission" date="2023-11" db="EMBL/GenBank/DDBJ databases">
        <title>An acidophilic fungus is an integral part of prey digestion in a carnivorous sundew plant.</title>
        <authorList>
            <person name="Tsai I.J."/>
        </authorList>
    </citation>
    <scope>NUCLEOTIDE SEQUENCE [LARGE SCALE GENOMIC DNA]</scope>
    <source>
        <strain evidence="3">169a</strain>
    </source>
</reference>
<evidence type="ECO:0000313" key="3">
    <source>
        <dbReference type="EMBL" id="WPH02316.1"/>
    </source>
</evidence>
<gene>
    <name evidence="3" type="ORF">R9X50_00517800</name>
</gene>
<sequence>MHALAIIIGLASLASSTAIERRVTYERPQGGNDFHLQVIATAGNLTYSGQFLGTYHTGAGFNALVPYNGQDASRQEFHFDTSSGFISANLASTNYVMNLNTSNLFDPPTGYSFVGFDVIQSHNHFHFENPSQDLRFGPSYADDIFAVCATEIYTEGVKIPTLVYRSPEAKANPACADVLVKAITL</sequence>
<proteinExistence type="predicted"/>
<dbReference type="EMBL" id="CP138587">
    <property type="protein sequence ID" value="WPH02316.1"/>
    <property type="molecule type" value="Genomic_DNA"/>
</dbReference>
<dbReference type="Pfam" id="PF25484">
    <property type="entry name" value="DUF7907"/>
    <property type="match status" value="1"/>
</dbReference>
<dbReference type="Proteomes" id="UP001303373">
    <property type="component" value="Chromosome 8"/>
</dbReference>
<evidence type="ECO:0000259" key="2">
    <source>
        <dbReference type="Pfam" id="PF25484"/>
    </source>
</evidence>
<dbReference type="AlphaFoldDB" id="A0AAQ3R5P9"/>
<dbReference type="InterPro" id="IPR057229">
    <property type="entry name" value="DUF7907"/>
</dbReference>
<feature type="domain" description="DUF7907" evidence="2">
    <location>
        <begin position="32"/>
        <end position="180"/>
    </location>
</feature>
<feature type="signal peptide" evidence="1">
    <location>
        <begin position="1"/>
        <end position="16"/>
    </location>
</feature>